<dbReference type="AlphaFoldDB" id="A0A6C0C6Y4"/>
<feature type="compositionally biased region" description="Low complexity" evidence="1">
    <location>
        <begin position="266"/>
        <end position="282"/>
    </location>
</feature>
<organism evidence="2">
    <name type="scientific">viral metagenome</name>
    <dbReference type="NCBI Taxonomy" id="1070528"/>
    <lineage>
        <taxon>unclassified sequences</taxon>
        <taxon>metagenomes</taxon>
        <taxon>organismal metagenomes</taxon>
    </lineage>
</organism>
<name>A0A6C0C6Y4_9ZZZZ</name>
<evidence type="ECO:0000313" key="2">
    <source>
        <dbReference type="EMBL" id="QHS99871.1"/>
    </source>
</evidence>
<accession>A0A6C0C6Y4</accession>
<dbReference type="EMBL" id="MN739350">
    <property type="protein sequence ID" value="QHS99871.1"/>
    <property type="molecule type" value="Genomic_DNA"/>
</dbReference>
<dbReference type="InterPro" id="IPR043910">
    <property type="entry name" value="DUF5767"/>
</dbReference>
<reference evidence="2" key="1">
    <citation type="journal article" date="2020" name="Nature">
        <title>Giant virus diversity and host interactions through global metagenomics.</title>
        <authorList>
            <person name="Schulz F."/>
            <person name="Roux S."/>
            <person name="Paez-Espino D."/>
            <person name="Jungbluth S."/>
            <person name="Walsh D.A."/>
            <person name="Denef V.J."/>
            <person name="McMahon K.D."/>
            <person name="Konstantinidis K.T."/>
            <person name="Eloe-Fadrosh E.A."/>
            <person name="Kyrpides N.C."/>
            <person name="Woyke T."/>
        </authorList>
    </citation>
    <scope>NUCLEOTIDE SEQUENCE</scope>
    <source>
        <strain evidence="2">GVMAG-M-3300020187-37</strain>
    </source>
</reference>
<protein>
    <submittedName>
        <fullName evidence="2">Uncharacterized protein</fullName>
    </submittedName>
</protein>
<feature type="region of interest" description="Disordered" evidence="1">
    <location>
        <begin position="260"/>
        <end position="338"/>
    </location>
</feature>
<dbReference type="Pfam" id="PF19071">
    <property type="entry name" value="DUF5767"/>
    <property type="match status" value="1"/>
</dbReference>
<proteinExistence type="predicted"/>
<sequence>MEKLDINLDDDFKNINTNISSNTDSIGIDLLIGGNSSPKSNMSDDVKSVKTDISESHSFFKDEQADGKDVPAPMNDPIMNNIVPDEYKPVHVLSQTEIKNEKIDLLYKFSKLQNQGTRTSTNYNMNSNLDEMRNEYIKLKKQRDTSNSVKFQRKILMAAVSGAEFLNSKFDPFDVKLDGWSESVNESVEDFDEVFEQLYEKYGGGGEVAPELKLVMMLGGSAFMFHLSNTMFKSSIPNMNDIMKTNPDLMKQFAKAAVGSMAQPGMEQQQQSSMPNMMNQEQPSQSNQRPDMDGPVGDIDEVIRNLNLQPNSMPDLDNLSIMSGDSDRNSTKGITLNL</sequence>
<evidence type="ECO:0000256" key="1">
    <source>
        <dbReference type="SAM" id="MobiDB-lite"/>
    </source>
</evidence>